<evidence type="ECO:0000256" key="1">
    <source>
        <dbReference type="ARBA" id="ARBA00004496"/>
    </source>
</evidence>
<dbReference type="GO" id="GO:0009228">
    <property type="term" value="P:thiamine biosynthetic process"/>
    <property type="evidence" value="ECO:0007669"/>
    <property type="project" value="UniProtKB-KW"/>
</dbReference>
<comment type="similarity">
    <text evidence="13 19">Belongs to the ThiI family.</text>
</comment>
<comment type="caution">
    <text evidence="21">The sequence shown here is derived from an EMBL/GenBank/DDBJ whole genome shotgun (WGS) entry which is preliminary data.</text>
</comment>
<dbReference type="Gene3D" id="3.30.2130.30">
    <property type="match status" value="1"/>
</dbReference>
<dbReference type="GO" id="GO:0002937">
    <property type="term" value="P:tRNA 4-thiouridine biosynthesis"/>
    <property type="evidence" value="ECO:0007669"/>
    <property type="project" value="TreeGrafter"/>
</dbReference>
<evidence type="ECO:0000256" key="18">
    <source>
        <dbReference type="ARBA" id="ARBA00080570"/>
    </source>
</evidence>
<evidence type="ECO:0000256" key="9">
    <source>
        <dbReference type="ARBA" id="ARBA00022977"/>
    </source>
</evidence>
<evidence type="ECO:0000256" key="8">
    <source>
        <dbReference type="ARBA" id="ARBA00022884"/>
    </source>
</evidence>
<dbReference type="Pfam" id="PF02926">
    <property type="entry name" value="THUMP"/>
    <property type="match status" value="1"/>
</dbReference>
<dbReference type="Proteomes" id="UP000005017">
    <property type="component" value="Unassembled WGS sequence"/>
</dbReference>
<dbReference type="GO" id="GO:0009229">
    <property type="term" value="P:thiamine diphosphate biosynthetic process"/>
    <property type="evidence" value="ECO:0007669"/>
    <property type="project" value="UniProtKB-UniRule"/>
</dbReference>
<dbReference type="UniPathway" id="UPA00060"/>
<dbReference type="NCBIfam" id="TIGR00342">
    <property type="entry name" value="tRNA uracil 4-sulfurtransferase ThiI"/>
    <property type="match status" value="1"/>
</dbReference>
<reference evidence="22" key="1">
    <citation type="submission" date="2009-12" db="EMBL/GenBank/DDBJ databases">
        <title>Sequence of Clostridiales genomosp. BVAB3 str. UPII9-5.</title>
        <authorList>
            <person name="Madupu R."/>
            <person name="Durkin A.S."/>
            <person name="Torralba M."/>
            <person name="Methe B."/>
            <person name="Sutton G.G."/>
            <person name="Strausberg R.L."/>
            <person name="Nelson K.E."/>
        </authorList>
    </citation>
    <scope>NUCLEOTIDE SEQUENCE [LARGE SCALE GENOMIC DNA]</scope>
    <source>
        <strain evidence="22">W1219</strain>
    </source>
</reference>
<dbReference type="HAMAP" id="MF_00021">
    <property type="entry name" value="ThiI"/>
    <property type="match status" value="1"/>
</dbReference>
<evidence type="ECO:0000256" key="4">
    <source>
        <dbReference type="ARBA" id="ARBA00022555"/>
    </source>
</evidence>
<name>D2MP56_9FIRM</name>
<dbReference type="SMART" id="SM00981">
    <property type="entry name" value="THUMP"/>
    <property type="match status" value="1"/>
</dbReference>
<evidence type="ECO:0000256" key="12">
    <source>
        <dbReference type="ARBA" id="ARBA00058382"/>
    </source>
</evidence>
<evidence type="ECO:0000256" key="3">
    <source>
        <dbReference type="ARBA" id="ARBA00022490"/>
    </source>
</evidence>
<dbReference type="InterPro" id="IPR003720">
    <property type="entry name" value="tRNA_STrfase"/>
</dbReference>
<keyword evidence="8 19" id="KW-0694">RNA-binding</keyword>
<accession>D2MP56</accession>
<dbReference type="CDD" id="cd11716">
    <property type="entry name" value="THUMP_ThiI"/>
    <property type="match status" value="1"/>
</dbReference>
<feature type="binding site" evidence="19">
    <location>
        <begin position="181"/>
        <end position="182"/>
    </location>
    <ligand>
        <name>ATP</name>
        <dbReference type="ChEBI" id="CHEBI:30616"/>
    </ligand>
</feature>
<dbReference type="Pfam" id="PF22025">
    <property type="entry name" value="ThiI_fer"/>
    <property type="match status" value="1"/>
</dbReference>
<dbReference type="Gene3D" id="3.40.50.620">
    <property type="entry name" value="HUPs"/>
    <property type="match status" value="1"/>
</dbReference>
<evidence type="ECO:0000256" key="19">
    <source>
        <dbReference type="HAMAP-Rule" id="MF_00021"/>
    </source>
</evidence>
<protein>
    <recommendedName>
        <fullName evidence="15 19">Probable tRNA sulfurtransferase</fullName>
        <ecNumber evidence="14 19">2.8.1.4</ecNumber>
    </recommendedName>
    <alternativeName>
        <fullName evidence="16 19">Sulfur carrier protein ThiS sulfurtransferase</fullName>
    </alternativeName>
    <alternativeName>
        <fullName evidence="17 19">Thiamine biosynthesis protein ThiI</fullName>
    </alternativeName>
    <alternativeName>
        <fullName evidence="18 19">tRNA 4-thiouridine synthase</fullName>
    </alternativeName>
</protein>
<keyword evidence="3 19" id="KW-0963">Cytoplasm</keyword>
<dbReference type="RefSeq" id="WP_006627177.1">
    <property type="nucleotide sequence ID" value="NZ_ADFR01000008.1"/>
</dbReference>
<keyword evidence="4 19" id="KW-0820">tRNA-binding</keyword>
<evidence type="ECO:0000259" key="20">
    <source>
        <dbReference type="PROSITE" id="PS51165"/>
    </source>
</evidence>
<comment type="catalytic activity">
    <reaction evidence="10 19">
        <text>[ThiI sulfur-carrier protein]-S-sulfanyl-L-cysteine + a uridine in tRNA + 2 reduced [2Fe-2S]-[ferredoxin] + ATP + H(+) = [ThiI sulfur-carrier protein]-L-cysteine + a 4-thiouridine in tRNA + 2 oxidized [2Fe-2S]-[ferredoxin] + AMP + diphosphate</text>
        <dbReference type="Rhea" id="RHEA:24176"/>
        <dbReference type="Rhea" id="RHEA-COMP:10000"/>
        <dbReference type="Rhea" id="RHEA-COMP:10001"/>
        <dbReference type="Rhea" id="RHEA-COMP:13337"/>
        <dbReference type="Rhea" id="RHEA-COMP:13338"/>
        <dbReference type="Rhea" id="RHEA-COMP:13339"/>
        <dbReference type="Rhea" id="RHEA-COMP:13340"/>
        <dbReference type="ChEBI" id="CHEBI:15378"/>
        <dbReference type="ChEBI" id="CHEBI:29950"/>
        <dbReference type="ChEBI" id="CHEBI:30616"/>
        <dbReference type="ChEBI" id="CHEBI:33019"/>
        <dbReference type="ChEBI" id="CHEBI:33737"/>
        <dbReference type="ChEBI" id="CHEBI:33738"/>
        <dbReference type="ChEBI" id="CHEBI:61963"/>
        <dbReference type="ChEBI" id="CHEBI:65315"/>
        <dbReference type="ChEBI" id="CHEBI:136798"/>
        <dbReference type="ChEBI" id="CHEBI:456215"/>
        <dbReference type="EC" id="2.8.1.4"/>
    </reaction>
</comment>
<dbReference type="GO" id="GO:0000049">
    <property type="term" value="F:tRNA binding"/>
    <property type="evidence" value="ECO:0007669"/>
    <property type="project" value="UniProtKB-UniRule"/>
</dbReference>
<dbReference type="Pfam" id="PF02568">
    <property type="entry name" value="ThiI"/>
    <property type="match status" value="1"/>
</dbReference>
<sequence length="472" mass="54227">MVHYDTVLIRFGELTTKGKNRKNFIHRLYQNILYALRKVPQLEYRTTYDRIYITLNGADHEYVKTQLKKVFGISSFSFTEAVVSTMEEIQKTCLRIAKESHKKTFKMITKRHDKKFPVHSDTVNREVASHILEETDLKVDVHHPELAIQVEIHEEKTYITYDKIAGIGGYPAGINGKVMMLLSGGIDSPVATYQLIKRGLKVEAVHFAAPPYTSEAAKNKVLKLASMISDYQGGMKVHVVPFTELQLDIYRVAKDPYAITLMRRMMFRIAEKLAINNRCLAIGTGESLGQVASQTLESMVTINDVVHIPVLRPLVSMDKVEIIQLAREIGTYETSILPYEDCCTIFDPKNPVTKPTIQKSVFFESKFPWQELLEKAVQETSSSIVYPEEEEDFFMSHKTQDIKEEFRVNLEGCKEFTVEKLLEEINKTTIRVEKCDFYSINLKLKIYAGLSLLSNCEPNTRMRNYKKILRLL</sequence>
<organism evidence="21 22">
    <name type="scientific">Bulleidia extructa W1219</name>
    <dbReference type="NCBI Taxonomy" id="679192"/>
    <lineage>
        <taxon>Bacteria</taxon>
        <taxon>Bacillati</taxon>
        <taxon>Bacillota</taxon>
        <taxon>Erysipelotrichia</taxon>
        <taxon>Erysipelotrichales</taxon>
        <taxon>Erysipelotrichaceae</taxon>
        <taxon>Bulleidia</taxon>
    </lineage>
</organism>
<dbReference type="EMBL" id="ADFR01000008">
    <property type="protein sequence ID" value="EFC05676.1"/>
    <property type="molecule type" value="Genomic_DNA"/>
</dbReference>
<evidence type="ECO:0000256" key="7">
    <source>
        <dbReference type="ARBA" id="ARBA00022840"/>
    </source>
</evidence>
<dbReference type="PANTHER" id="PTHR43209:SF1">
    <property type="entry name" value="TRNA SULFURTRANSFERASE"/>
    <property type="match status" value="1"/>
</dbReference>
<evidence type="ECO:0000256" key="13">
    <source>
        <dbReference type="ARBA" id="ARBA00061472"/>
    </source>
</evidence>
<dbReference type="FunFam" id="3.40.50.620:FF:000053">
    <property type="entry name" value="Probable tRNA sulfurtransferase"/>
    <property type="match status" value="1"/>
</dbReference>
<dbReference type="GO" id="GO:0005829">
    <property type="term" value="C:cytosol"/>
    <property type="evidence" value="ECO:0007669"/>
    <property type="project" value="TreeGrafter"/>
</dbReference>
<dbReference type="STRING" id="679192.HMPREF9013_0281"/>
<dbReference type="PANTHER" id="PTHR43209">
    <property type="entry name" value="TRNA SULFURTRANSFERASE"/>
    <property type="match status" value="1"/>
</dbReference>
<dbReference type="SUPFAM" id="SSF143437">
    <property type="entry name" value="THUMP domain-like"/>
    <property type="match status" value="1"/>
</dbReference>
<evidence type="ECO:0000313" key="22">
    <source>
        <dbReference type="Proteomes" id="UP000005017"/>
    </source>
</evidence>
<dbReference type="InterPro" id="IPR014729">
    <property type="entry name" value="Rossmann-like_a/b/a_fold"/>
</dbReference>
<feature type="binding site" evidence="19">
    <location>
        <position position="294"/>
    </location>
    <ligand>
        <name>ATP</name>
        <dbReference type="ChEBI" id="CHEBI:30616"/>
    </ligand>
</feature>
<dbReference type="OrthoDB" id="9773948at2"/>
<evidence type="ECO:0000256" key="14">
    <source>
        <dbReference type="ARBA" id="ARBA00066827"/>
    </source>
</evidence>
<dbReference type="GO" id="GO:0004810">
    <property type="term" value="F:CCA tRNA nucleotidyltransferase activity"/>
    <property type="evidence" value="ECO:0007669"/>
    <property type="project" value="InterPro"/>
</dbReference>
<feature type="domain" description="THUMP" evidence="20">
    <location>
        <begin position="61"/>
        <end position="163"/>
    </location>
</feature>
<proteinExistence type="inferred from homology"/>
<comment type="function">
    <text evidence="12 19">Catalyzes the ATP-dependent transfer of a sulfur to tRNA to produce 4-thiouridine in position 8 of tRNAs, which functions as a near-UV photosensor. Also catalyzes the transfer of sulfur to the sulfur carrier protein ThiS, forming ThiS-thiocarboxylate. This is a step in the synthesis of thiazole, in the thiamine biosynthesis pathway. The sulfur is donated as persulfide by IscS.</text>
</comment>
<evidence type="ECO:0000256" key="5">
    <source>
        <dbReference type="ARBA" id="ARBA00022679"/>
    </source>
</evidence>
<gene>
    <name evidence="19 21" type="primary">thiI</name>
    <name evidence="21" type="ORF">HMPREF9013_0281</name>
</gene>
<feature type="binding site" evidence="19">
    <location>
        <begin position="206"/>
        <end position="207"/>
    </location>
    <ligand>
        <name>ATP</name>
        <dbReference type="ChEBI" id="CHEBI:30616"/>
    </ligand>
</feature>
<keyword evidence="22" id="KW-1185">Reference proteome</keyword>
<dbReference type="InterPro" id="IPR050102">
    <property type="entry name" value="tRNA_sulfurtransferase_ThiI"/>
</dbReference>
<dbReference type="InterPro" id="IPR054173">
    <property type="entry name" value="ThiI_fer"/>
</dbReference>
<dbReference type="InterPro" id="IPR049961">
    <property type="entry name" value="ThiI_N"/>
</dbReference>
<dbReference type="GO" id="GO:0005524">
    <property type="term" value="F:ATP binding"/>
    <property type="evidence" value="ECO:0007669"/>
    <property type="project" value="UniProtKB-UniRule"/>
</dbReference>
<dbReference type="GO" id="GO:0140741">
    <property type="term" value="F:tRNA-uracil-4 sulfurtransferase activity"/>
    <property type="evidence" value="ECO:0007669"/>
    <property type="project" value="UniProtKB-EC"/>
</dbReference>
<dbReference type="InterPro" id="IPR004114">
    <property type="entry name" value="THUMP_dom"/>
</dbReference>
<dbReference type="PROSITE" id="PS51165">
    <property type="entry name" value="THUMP"/>
    <property type="match status" value="1"/>
</dbReference>
<dbReference type="GO" id="GO:0052837">
    <property type="term" value="P:thiazole biosynthetic process"/>
    <property type="evidence" value="ECO:0007669"/>
    <property type="project" value="TreeGrafter"/>
</dbReference>
<comment type="subcellular location">
    <subcellularLocation>
        <location evidence="1 19">Cytoplasm</location>
    </subcellularLocation>
</comment>
<feature type="binding site" evidence="19">
    <location>
        <position position="285"/>
    </location>
    <ligand>
        <name>ATP</name>
        <dbReference type="ChEBI" id="CHEBI:30616"/>
    </ligand>
</feature>
<evidence type="ECO:0000256" key="17">
    <source>
        <dbReference type="ARBA" id="ARBA00077849"/>
    </source>
</evidence>
<keyword evidence="7 19" id="KW-0067">ATP-binding</keyword>
<evidence type="ECO:0000256" key="11">
    <source>
        <dbReference type="ARBA" id="ARBA00052330"/>
    </source>
</evidence>
<dbReference type="EC" id="2.8.1.4" evidence="14 19"/>
<feature type="binding site" evidence="19">
    <location>
        <position position="263"/>
    </location>
    <ligand>
        <name>ATP</name>
        <dbReference type="ChEBI" id="CHEBI:30616"/>
    </ligand>
</feature>
<keyword evidence="9 19" id="KW-0784">Thiamine biosynthesis</keyword>
<dbReference type="InterPro" id="IPR049962">
    <property type="entry name" value="THUMP_ThiI"/>
</dbReference>
<dbReference type="InterPro" id="IPR020536">
    <property type="entry name" value="ThiI_AANH"/>
</dbReference>
<comment type="pathway">
    <text evidence="2 19">Cofactor biosynthesis; thiamine diphosphate biosynthesis.</text>
</comment>
<keyword evidence="6 19" id="KW-0547">Nucleotide-binding</keyword>
<comment type="catalytic activity">
    <reaction evidence="11 19">
        <text>[ThiS sulfur-carrier protein]-C-terminal Gly-Gly-AMP + S-sulfanyl-L-cysteinyl-[cysteine desulfurase] + AH2 = [ThiS sulfur-carrier protein]-C-terminal-Gly-aminoethanethioate + L-cysteinyl-[cysteine desulfurase] + A + AMP + 2 H(+)</text>
        <dbReference type="Rhea" id="RHEA:43340"/>
        <dbReference type="Rhea" id="RHEA-COMP:12157"/>
        <dbReference type="Rhea" id="RHEA-COMP:12158"/>
        <dbReference type="Rhea" id="RHEA-COMP:12910"/>
        <dbReference type="Rhea" id="RHEA-COMP:19908"/>
        <dbReference type="ChEBI" id="CHEBI:13193"/>
        <dbReference type="ChEBI" id="CHEBI:15378"/>
        <dbReference type="ChEBI" id="CHEBI:17499"/>
        <dbReference type="ChEBI" id="CHEBI:29950"/>
        <dbReference type="ChEBI" id="CHEBI:61963"/>
        <dbReference type="ChEBI" id="CHEBI:90618"/>
        <dbReference type="ChEBI" id="CHEBI:232372"/>
        <dbReference type="ChEBI" id="CHEBI:456215"/>
    </reaction>
</comment>
<evidence type="ECO:0000313" key="21">
    <source>
        <dbReference type="EMBL" id="EFC05676.1"/>
    </source>
</evidence>
<keyword evidence="5 19" id="KW-0808">Transferase</keyword>
<evidence type="ECO:0000256" key="15">
    <source>
        <dbReference type="ARBA" id="ARBA00071867"/>
    </source>
</evidence>
<dbReference type="CDD" id="cd01712">
    <property type="entry name" value="PPase_ThiI"/>
    <property type="match status" value="1"/>
</dbReference>
<dbReference type="AlphaFoldDB" id="D2MP56"/>
<dbReference type="SUPFAM" id="SSF52402">
    <property type="entry name" value="Adenine nucleotide alpha hydrolases-like"/>
    <property type="match status" value="1"/>
</dbReference>
<evidence type="ECO:0000256" key="6">
    <source>
        <dbReference type="ARBA" id="ARBA00022741"/>
    </source>
</evidence>
<dbReference type="eggNOG" id="COG0301">
    <property type="taxonomic scope" value="Bacteria"/>
</dbReference>
<evidence type="ECO:0000256" key="2">
    <source>
        <dbReference type="ARBA" id="ARBA00004948"/>
    </source>
</evidence>
<evidence type="ECO:0000256" key="16">
    <source>
        <dbReference type="ARBA" id="ARBA00075337"/>
    </source>
</evidence>
<evidence type="ECO:0000256" key="10">
    <source>
        <dbReference type="ARBA" id="ARBA00050570"/>
    </source>
</evidence>